<evidence type="ECO:0008006" key="3">
    <source>
        <dbReference type="Google" id="ProtNLM"/>
    </source>
</evidence>
<name>A0A1B1IY21_9CAUD</name>
<protein>
    <recommendedName>
        <fullName evidence="3">5'-3' exonuclease domain-containing protein</fullName>
    </recommendedName>
</protein>
<dbReference type="GeneID" id="54976462"/>
<evidence type="ECO:0000313" key="2">
    <source>
        <dbReference type="Proteomes" id="UP000222126"/>
    </source>
</evidence>
<reference evidence="1 2" key="1">
    <citation type="submission" date="2016-06" db="EMBL/GenBank/DDBJ databases">
        <title>Not all particles are equal: the selective enrichment of particle-associated bacteria from the Mediterranean Sea.</title>
        <authorList>
            <person name="Lopez-Perez M."/>
            <person name="Kimes N.E."/>
            <person name="Haro-Moreno J.M."/>
            <person name="Rodriguez-Valera F."/>
        </authorList>
    </citation>
    <scope>NUCLEOTIDE SEQUENCE [LARGE SCALE GENOMIC DNA]</scope>
</reference>
<accession>A0A1B1IY21</accession>
<dbReference type="KEGG" id="vg:54976462"/>
<dbReference type="RefSeq" id="YP_009786386.1">
    <property type="nucleotide sequence ID" value="NC_047768.1"/>
</dbReference>
<dbReference type="Proteomes" id="UP000222126">
    <property type="component" value="Segment"/>
</dbReference>
<evidence type="ECO:0000313" key="1">
    <source>
        <dbReference type="EMBL" id="ANS06222.1"/>
    </source>
</evidence>
<sequence>MDLLSQVDKSLSEGKLSDMNHGYNYPKPVPGRVVHIDADFMAYQVSAESKAELDPEDPTPRKSLEDMQHNARRAVEHIMQLGGGTSFHVHTTPSGSTKGGRGDQAVLKEYQANRKDRDNKPEFLDTIRAYLISEIGAGGNGTAHLDQEADDGMSQAAYQALGAGTPELCVIASADKDLRMCPGYLLVNDKLDLLEDTFGWIELDRSKSSAKVVGRGTKFFWAQLLMGDAADNISGVPKVTGNHICGVKPTKAYTTAIQKLGTGTDKEDARHNKVIDAELAKVKPCGPAMTYDLLANVTNDREAFERVKAIWVDLGKSGYEFEHWRTGQVVSPTQAMFGDMQTLWMRRNKNPRDVLDWLKEKLNADD</sequence>
<proteinExistence type="predicted"/>
<organism evidence="1 2">
    <name type="scientific">Phage MedPE-SWcel-C56</name>
    <dbReference type="NCBI Taxonomy" id="1871314"/>
    <lineage>
        <taxon>Viruses</taxon>
        <taxon>Duplodnaviria</taxon>
        <taxon>Heunggongvirae</taxon>
        <taxon>Uroviricota</taxon>
        <taxon>Caudoviricetes</taxon>
        <taxon>Autographivirales</taxon>
        <taxon>Kafavirus</taxon>
        <taxon>Kafavirus SWcelC56</taxon>
    </lineage>
</organism>
<dbReference type="EMBL" id="KX397280">
    <property type="protein sequence ID" value="ANS06222.1"/>
    <property type="molecule type" value="Genomic_DNA"/>
</dbReference>
<keyword evidence="2" id="KW-1185">Reference proteome</keyword>